<dbReference type="AlphaFoldDB" id="A0AAD5KJW7"/>
<feature type="domain" description="RRM" evidence="4">
    <location>
        <begin position="151"/>
        <end position="223"/>
    </location>
</feature>
<dbReference type="GO" id="GO:0003723">
    <property type="term" value="F:RNA binding"/>
    <property type="evidence" value="ECO:0007669"/>
    <property type="project" value="UniProtKB-UniRule"/>
</dbReference>
<evidence type="ECO:0000256" key="3">
    <source>
        <dbReference type="SAM" id="MobiDB-lite"/>
    </source>
</evidence>
<dbReference type="PROSITE" id="PS50102">
    <property type="entry name" value="RRM"/>
    <property type="match status" value="1"/>
</dbReference>
<feature type="region of interest" description="Disordered" evidence="3">
    <location>
        <begin position="109"/>
        <end position="132"/>
    </location>
</feature>
<organism evidence="5 6">
    <name type="scientific">Daphnia sinensis</name>
    <dbReference type="NCBI Taxonomy" id="1820382"/>
    <lineage>
        <taxon>Eukaryota</taxon>
        <taxon>Metazoa</taxon>
        <taxon>Ecdysozoa</taxon>
        <taxon>Arthropoda</taxon>
        <taxon>Crustacea</taxon>
        <taxon>Branchiopoda</taxon>
        <taxon>Diplostraca</taxon>
        <taxon>Cladocera</taxon>
        <taxon>Anomopoda</taxon>
        <taxon>Daphniidae</taxon>
        <taxon>Daphnia</taxon>
        <taxon>Daphnia similis group</taxon>
    </lineage>
</organism>
<evidence type="ECO:0000256" key="2">
    <source>
        <dbReference type="PROSITE-ProRule" id="PRU00176"/>
    </source>
</evidence>
<sequence>MTSVSVGKSKSAVPLKSKKKSDGKTSKQSVKNKDNCLLIRYRHQKLPSRDEIRLLHPNIIDVRTPRQKTAKFCQLEFESKEAAIDALRKLRKTKTEELALIQYLGKKTLNKPPTKERNQSKSNTSDGDCQAETSITAEDILEDSEDIEPCPCLFVSGLPDIAVTEVIKSLYPTHTKVEIGYQKLKGKRYALIHFGSTEDAVRVMEASKDVSVNGERLMVKFHK</sequence>
<evidence type="ECO:0000313" key="5">
    <source>
        <dbReference type="EMBL" id="KAI9553614.1"/>
    </source>
</evidence>
<dbReference type="CDD" id="cd00590">
    <property type="entry name" value="RRM_SF"/>
    <property type="match status" value="1"/>
</dbReference>
<feature type="region of interest" description="Disordered" evidence="3">
    <location>
        <begin position="1"/>
        <end position="34"/>
    </location>
</feature>
<evidence type="ECO:0000256" key="1">
    <source>
        <dbReference type="ARBA" id="ARBA00022884"/>
    </source>
</evidence>
<dbReference type="EMBL" id="WJBH02000009">
    <property type="protein sequence ID" value="KAI9553614.1"/>
    <property type="molecule type" value="Genomic_DNA"/>
</dbReference>
<keyword evidence="6" id="KW-1185">Reference proteome</keyword>
<gene>
    <name evidence="5" type="ORF">GHT06_021536</name>
</gene>
<comment type="caution">
    <text evidence="5">The sequence shown here is derived from an EMBL/GenBank/DDBJ whole genome shotgun (WGS) entry which is preliminary data.</text>
</comment>
<dbReference type="SUPFAM" id="SSF54928">
    <property type="entry name" value="RNA-binding domain, RBD"/>
    <property type="match status" value="1"/>
</dbReference>
<reference evidence="5 6" key="1">
    <citation type="submission" date="2022-05" db="EMBL/GenBank/DDBJ databases">
        <title>A multi-omics perspective on studying reproductive biology in Daphnia sinensis.</title>
        <authorList>
            <person name="Jia J."/>
        </authorList>
    </citation>
    <scope>NUCLEOTIDE SEQUENCE [LARGE SCALE GENOMIC DNA]</scope>
    <source>
        <strain evidence="5 6">WSL</strain>
    </source>
</reference>
<dbReference type="Proteomes" id="UP000820818">
    <property type="component" value="Linkage Group LG9"/>
</dbReference>
<keyword evidence="1 2" id="KW-0694">RNA-binding</keyword>
<dbReference type="Gene3D" id="3.30.70.330">
    <property type="match status" value="1"/>
</dbReference>
<evidence type="ECO:0000313" key="6">
    <source>
        <dbReference type="Proteomes" id="UP000820818"/>
    </source>
</evidence>
<feature type="compositionally biased region" description="Polar residues" evidence="3">
    <location>
        <begin position="120"/>
        <end position="132"/>
    </location>
</feature>
<dbReference type="InterPro" id="IPR035979">
    <property type="entry name" value="RBD_domain_sf"/>
</dbReference>
<proteinExistence type="predicted"/>
<dbReference type="InterPro" id="IPR012677">
    <property type="entry name" value="Nucleotide-bd_a/b_plait_sf"/>
</dbReference>
<protein>
    <recommendedName>
        <fullName evidence="4">RRM domain-containing protein</fullName>
    </recommendedName>
</protein>
<dbReference type="InterPro" id="IPR000504">
    <property type="entry name" value="RRM_dom"/>
</dbReference>
<evidence type="ECO:0000259" key="4">
    <source>
        <dbReference type="PROSITE" id="PS50102"/>
    </source>
</evidence>
<accession>A0AAD5KJW7</accession>
<name>A0AAD5KJW7_9CRUS</name>